<feature type="compositionally biased region" description="Basic and acidic residues" evidence="4">
    <location>
        <begin position="491"/>
        <end position="500"/>
    </location>
</feature>
<evidence type="ECO:0000256" key="1">
    <source>
        <dbReference type="ARBA" id="ARBA00007381"/>
    </source>
</evidence>
<dbReference type="Gene3D" id="3.30.420.40">
    <property type="match status" value="2"/>
</dbReference>
<dbReference type="GO" id="GO:0140662">
    <property type="term" value="F:ATP-dependent protein folding chaperone"/>
    <property type="evidence" value="ECO:0007669"/>
    <property type="project" value="InterPro"/>
</dbReference>
<keyword evidence="2" id="KW-0547">Nucleotide-binding</keyword>
<dbReference type="Gene3D" id="2.60.34.10">
    <property type="entry name" value="Substrate Binding Domain Of DNAk, Chain A, domain 1"/>
    <property type="match status" value="1"/>
</dbReference>
<dbReference type="Pfam" id="PF00012">
    <property type="entry name" value="HSP70"/>
    <property type="match status" value="1"/>
</dbReference>
<sequence>MSVVGFDLGFQSCYVAVARAGGIETVANEYSDRCTPSFVSFRPKNRSVGAAAKSENTVQGFKRFHGRAISDPYVQSVKSSLVYDLAEMPSGATGIKVMYMEEEKVFSIEQISAMLLTKLKETAENALKKPVNDCVISVPSFFTDIERRSVMDAAQIAGLNCLRLMNETTAVTLAYGIYKQDLPAPEEKPRNVVFVDLGHSNFQVSVCAFNKGKLKILATAFDSALGGKEFDEVLVSHFCEVFGQKYKLDPRTKPRALVRLYQECEKLKRLMSANCSDLPLNIECFMNDVDVTGKMNRAQFEEMSAGLLSRVEAPLQSVLEQAKLKKEDIYAVEIVGGASRMPAIKERISKFFGKELSTTLNADEAVARGCALQCAILSPAFKVREFCISDVVPFPISLKWSSAVEEGLGDCEVFPKNHAAPFSKVLTFYRKEAFPLEAYYSDPKGLPHPNKPIIGRVEFFMREFVCACVALICPRIVIGHTSLPHPQASTEESKQEKKAEQPSQAKKPKVKTKTVELPIEHKPEWQLSNDTLNLFVENEGNMIMQDKLEKERNDAKNNVEEYVYEMRDKLHGRLEKFVSPADRDSFSSKLEATENWLYEDGEDQLKQVYIDKLAELKQLGQPIMERYMEAEEAPKAFADLGKQIQMYMKLVGAYKDEQYAHLDELEMTRVEKQVGDAMAWMSDKMNQQSKQDPTKEPAVRVFEVQARTKELYTSCNPVVSKPKPKVELPKEEQTANGPVNGQPEAEEAGEGTPATVDAEQEPTDSAKVPPMDID</sequence>
<dbReference type="PROSITE" id="PS01036">
    <property type="entry name" value="HSP70_3"/>
    <property type="match status" value="1"/>
</dbReference>
<keyword evidence="3" id="KW-0067">ATP-binding</keyword>
<dbReference type="PANTHER" id="PTHR45639:SF6">
    <property type="entry name" value="HEAT SHOCK 70 KDA PROTEIN 4"/>
    <property type="match status" value="1"/>
</dbReference>
<dbReference type="Proteomes" id="UP000694546">
    <property type="component" value="Chromosome 7"/>
</dbReference>
<dbReference type="InterPro" id="IPR029047">
    <property type="entry name" value="HSP70_peptide-bd_sf"/>
</dbReference>
<dbReference type="GeneTree" id="ENSGT00940000156067"/>
<dbReference type="InterPro" id="IPR018181">
    <property type="entry name" value="Heat_shock_70_CS"/>
</dbReference>
<dbReference type="InterPro" id="IPR029048">
    <property type="entry name" value="HSP70_C_sf"/>
</dbReference>
<reference evidence="5" key="2">
    <citation type="submission" date="2025-09" db="UniProtKB">
        <authorList>
            <consortium name="Ensembl"/>
        </authorList>
    </citation>
    <scope>IDENTIFICATION</scope>
</reference>
<dbReference type="InterPro" id="IPR013126">
    <property type="entry name" value="Hsp_70_fam"/>
</dbReference>
<accession>A0A8C5BIH9</accession>
<feature type="compositionally biased region" description="Basic and acidic residues" evidence="4">
    <location>
        <begin position="724"/>
        <end position="733"/>
    </location>
</feature>
<protein>
    <submittedName>
        <fullName evidence="5">Heat shock protein 4a</fullName>
    </submittedName>
</protein>
<gene>
    <name evidence="5" type="primary">HSPA4</name>
    <name evidence="5" type="synonym">LOC115546917</name>
</gene>
<organism evidence="5 6">
    <name type="scientific">Gadus morhua</name>
    <name type="common">Atlantic cod</name>
    <dbReference type="NCBI Taxonomy" id="8049"/>
    <lineage>
        <taxon>Eukaryota</taxon>
        <taxon>Metazoa</taxon>
        <taxon>Chordata</taxon>
        <taxon>Craniata</taxon>
        <taxon>Vertebrata</taxon>
        <taxon>Euteleostomi</taxon>
        <taxon>Actinopterygii</taxon>
        <taxon>Neopterygii</taxon>
        <taxon>Teleostei</taxon>
        <taxon>Neoteleostei</taxon>
        <taxon>Acanthomorphata</taxon>
        <taxon>Zeiogadaria</taxon>
        <taxon>Gadariae</taxon>
        <taxon>Gadiformes</taxon>
        <taxon>Gadoidei</taxon>
        <taxon>Gadidae</taxon>
        <taxon>Gadus</taxon>
    </lineage>
</organism>
<dbReference type="SUPFAM" id="SSF100920">
    <property type="entry name" value="Heat shock protein 70kD (HSP70), peptide-binding domain"/>
    <property type="match status" value="1"/>
</dbReference>
<name>A0A8C5BIH9_GADMO</name>
<keyword evidence="6" id="KW-1185">Reference proteome</keyword>
<dbReference type="Ensembl" id="ENSGMOT00000043120.1">
    <property type="protein sequence ID" value="ENSGMOP00000044676.1"/>
    <property type="gene ID" value="ENSGMOG00000008775.2"/>
</dbReference>
<feature type="region of interest" description="Disordered" evidence="4">
    <location>
        <begin position="715"/>
        <end position="774"/>
    </location>
</feature>
<evidence type="ECO:0000256" key="4">
    <source>
        <dbReference type="SAM" id="MobiDB-lite"/>
    </source>
</evidence>
<evidence type="ECO:0000313" key="6">
    <source>
        <dbReference type="Proteomes" id="UP000694546"/>
    </source>
</evidence>
<proteinExistence type="inferred from homology"/>
<evidence type="ECO:0000256" key="2">
    <source>
        <dbReference type="ARBA" id="ARBA00022741"/>
    </source>
</evidence>
<dbReference type="SUPFAM" id="SSF100934">
    <property type="entry name" value="Heat shock protein 70kD (HSP70), C-terminal subdomain"/>
    <property type="match status" value="2"/>
</dbReference>
<dbReference type="SUPFAM" id="SSF53067">
    <property type="entry name" value="Actin-like ATPase domain"/>
    <property type="match status" value="2"/>
</dbReference>
<dbReference type="PRINTS" id="PR00301">
    <property type="entry name" value="HEATSHOCK70"/>
</dbReference>
<dbReference type="Gene3D" id="1.20.1270.10">
    <property type="match status" value="1"/>
</dbReference>
<dbReference type="GO" id="GO:0005829">
    <property type="term" value="C:cytosol"/>
    <property type="evidence" value="ECO:0007669"/>
    <property type="project" value="TreeGrafter"/>
</dbReference>
<dbReference type="AlphaFoldDB" id="A0A8C5BIH9"/>
<evidence type="ECO:0000256" key="3">
    <source>
        <dbReference type="ARBA" id="ARBA00022840"/>
    </source>
</evidence>
<dbReference type="GO" id="GO:0005634">
    <property type="term" value="C:nucleus"/>
    <property type="evidence" value="ECO:0007669"/>
    <property type="project" value="TreeGrafter"/>
</dbReference>
<comment type="similarity">
    <text evidence="1">Belongs to the heat shock protein 70 family.</text>
</comment>
<feature type="region of interest" description="Disordered" evidence="4">
    <location>
        <begin position="485"/>
        <end position="512"/>
    </location>
</feature>
<evidence type="ECO:0000313" key="5">
    <source>
        <dbReference type="Ensembl" id="ENSGMOP00000044676.1"/>
    </source>
</evidence>
<reference evidence="5" key="1">
    <citation type="submission" date="2025-08" db="UniProtKB">
        <authorList>
            <consortium name="Ensembl"/>
        </authorList>
    </citation>
    <scope>IDENTIFICATION</scope>
</reference>
<dbReference type="Gene3D" id="3.30.30.30">
    <property type="match status" value="1"/>
</dbReference>
<dbReference type="PANTHER" id="PTHR45639">
    <property type="entry name" value="HSC70CB, ISOFORM G-RELATED"/>
    <property type="match status" value="1"/>
</dbReference>
<dbReference type="Gene3D" id="3.90.640.10">
    <property type="entry name" value="Actin, Chain A, domain 4"/>
    <property type="match status" value="1"/>
</dbReference>
<dbReference type="GO" id="GO:0005524">
    <property type="term" value="F:ATP binding"/>
    <property type="evidence" value="ECO:0007669"/>
    <property type="project" value="UniProtKB-KW"/>
</dbReference>
<dbReference type="InterPro" id="IPR043129">
    <property type="entry name" value="ATPase_NBD"/>
</dbReference>